<dbReference type="NCBIfam" id="TIGR03891">
    <property type="entry name" value="thiopep_ocin"/>
    <property type="match status" value="1"/>
</dbReference>
<feature type="domain" description="Thiopeptide-type bacteriocin biosynthesis" evidence="2">
    <location>
        <begin position="50"/>
        <end position="289"/>
    </location>
</feature>
<organism evidence="3 4">
    <name type="scientific">Saccharothrix syringae</name>
    <name type="common">Nocardiopsis syringae</name>
    <dbReference type="NCBI Taxonomy" id="103733"/>
    <lineage>
        <taxon>Bacteria</taxon>
        <taxon>Bacillati</taxon>
        <taxon>Actinomycetota</taxon>
        <taxon>Actinomycetes</taxon>
        <taxon>Pseudonocardiales</taxon>
        <taxon>Pseudonocardiaceae</taxon>
        <taxon>Saccharothrix</taxon>
    </lineage>
</organism>
<evidence type="ECO:0000313" key="3">
    <source>
        <dbReference type="EMBL" id="QFZ20116.1"/>
    </source>
</evidence>
<sequence length="330" mass="36165">MPVARRAAGAARRRLGRGPGLGRAAQHRGPAARAPRRRTAGGRLRPAEPAAAGHLAPLLHHAENHRMVDAWWYMRKHLCWRLRLRPGPAGHALKQHLADALDTRGRISAWWPGVYEAETAAFGGPAGMNAAHDLFCADSRAILNLTHTKDLELGRRELSLLLCTTLLRAASLEWYEQGDVWQHVTRERPLPADVPTTKTSAMAVDLTRLLRADTSPEGPLLGTDGPLSTTAPWMNAFRKAGHSLGTAAREGTLHRGLREVLSYLVIFHWNRLGLPTRTQSILAHAAHTAVLNPPATAPHENPTQVQRLNWCWRGGVGPVTFLDRRGMSGG</sequence>
<feature type="region of interest" description="Disordered" evidence="1">
    <location>
        <begin position="1"/>
        <end position="45"/>
    </location>
</feature>
<dbReference type="AlphaFoldDB" id="A0A5Q0H1I4"/>
<gene>
    <name evidence="3" type="ORF">EKG83_24265</name>
</gene>
<keyword evidence="3" id="KW-0489">Methyltransferase</keyword>
<dbReference type="KEGG" id="ssyi:EKG83_24265"/>
<evidence type="ECO:0000313" key="4">
    <source>
        <dbReference type="Proteomes" id="UP000325787"/>
    </source>
</evidence>
<feature type="compositionally biased region" description="Low complexity" evidence="1">
    <location>
        <begin position="22"/>
        <end position="33"/>
    </location>
</feature>
<dbReference type="InterPro" id="IPR023809">
    <property type="entry name" value="Thiopep_bacteriocin_synth_dom"/>
</dbReference>
<accession>A0A5Q0H1I4</accession>
<dbReference type="Proteomes" id="UP000325787">
    <property type="component" value="Chromosome"/>
</dbReference>
<evidence type="ECO:0000259" key="2">
    <source>
        <dbReference type="Pfam" id="PF14028"/>
    </source>
</evidence>
<keyword evidence="4" id="KW-1185">Reference proteome</keyword>
<protein>
    <submittedName>
        <fullName evidence="3">Methyltransferase</fullName>
    </submittedName>
</protein>
<keyword evidence="3" id="KW-0808">Transferase</keyword>
<dbReference type="GO" id="GO:0032259">
    <property type="term" value="P:methylation"/>
    <property type="evidence" value="ECO:0007669"/>
    <property type="project" value="UniProtKB-KW"/>
</dbReference>
<dbReference type="EMBL" id="CP034550">
    <property type="protein sequence ID" value="QFZ20116.1"/>
    <property type="molecule type" value="Genomic_DNA"/>
</dbReference>
<feature type="compositionally biased region" description="Low complexity" evidence="1">
    <location>
        <begin position="1"/>
        <end position="10"/>
    </location>
</feature>
<proteinExistence type="predicted"/>
<name>A0A5Q0H1I4_SACSY</name>
<dbReference type="Pfam" id="PF14028">
    <property type="entry name" value="Lant_dehydr_C"/>
    <property type="match status" value="1"/>
</dbReference>
<dbReference type="OrthoDB" id="4678170at2"/>
<evidence type="ECO:0000256" key="1">
    <source>
        <dbReference type="SAM" id="MobiDB-lite"/>
    </source>
</evidence>
<reference evidence="4" key="1">
    <citation type="journal article" date="2021" name="Curr. Microbiol.">
        <title>Complete genome of nocamycin-producing strain Saccharothrix syringae NRRL B-16468 reveals the biosynthetic potential for secondary metabolites.</title>
        <authorList>
            <person name="Mo X."/>
            <person name="Yang S."/>
        </authorList>
    </citation>
    <scope>NUCLEOTIDE SEQUENCE [LARGE SCALE GENOMIC DNA]</scope>
    <source>
        <strain evidence="4">ATCC 51364 / DSM 43886 / JCM 6844 / KCTC 9398 / NBRC 14523 / NRRL B-16468 / INA 2240</strain>
    </source>
</reference>
<dbReference type="GO" id="GO:0008168">
    <property type="term" value="F:methyltransferase activity"/>
    <property type="evidence" value="ECO:0007669"/>
    <property type="project" value="UniProtKB-KW"/>
</dbReference>